<comment type="caution">
    <text evidence="3">The sequence shown here is derived from an EMBL/GenBank/DDBJ whole genome shotgun (WGS) entry which is preliminary data.</text>
</comment>
<organism evidence="3 4">
    <name type="scientific">Rhodopirellula halodulae</name>
    <dbReference type="NCBI Taxonomy" id="2894198"/>
    <lineage>
        <taxon>Bacteria</taxon>
        <taxon>Pseudomonadati</taxon>
        <taxon>Planctomycetota</taxon>
        <taxon>Planctomycetia</taxon>
        <taxon>Pirellulales</taxon>
        <taxon>Pirellulaceae</taxon>
        <taxon>Rhodopirellula</taxon>
    </lineage>
</organism>
<dbReference type="NCBIfam" id="TIGR01764">
    <property type="entry name" value="excise"/>
    <property type="match status" value="1"/>
</dbReference>
<evidence type="ECO:0000259" key="2">
    <source>
        <dbReference type="Pfam" id="PF12728"/>
    </source>
</evidence>
<protein>
    <submittedName>
        <fullName evidence="3">Helix-turn-helix domain-containing protein</fullName>
    </submittedName>
</protein>
<dbReference type="Proteomes" id="UP001430306">
    <property type="component" value="Unassembled WGS sequence"/>
</dbReference>
<proteinExistence type="predicted"/>
<dbReference type="InterPro" id="IPR010093">
    <property type="entry name" value="SinI_DNA-bd"/>
</dbReference>
<dbReference type="Pfam" id="PF12728">
    <property type="entry name" value="HTH_17"/>
    <property type="match status" value="1"/>
</dbReference>
<keyword evidence="4" id="KW-1185">Reference proteome</keyword>
<gene>
    <name evidence="3" type="ORF">LOC71_22195</name>
</gene>
<evidence type="ECO:0000313" key="4">
    <source>
        <dbReference type="Proteomes" id="UP001430306"/>
    </source>
</evidence>
<dbReference type="InterPro" id="IPR041657">
    <property type="entry name" value="HTH_17"/>
</dbReference>
<feature type="region of interest" description="Disordered" evidence="1">
    <location>
        <begin position="56"/>
        <end position="77"/>
    </location>
</feature>
<evidence type="ECO:0000256" key="1">
    <source>
        <dbReference type="SAM" id="MobiDB-lite"/>
    </source>
</evidence>
<evidence type="ECO:0000313" key="3">
    <source>
        <dbReference type="EMBL" id="MCC9644997.1"/>
    </source>
</evidence>
<sequence length="107" mass="12804">MESDLLSLKEAAPLVGMSVDSLRELAKRDEIEHVRIGPKNWLYRFRREWLDDYIESQRRGGPSARREQSQKRRLRLKPDRTKVEFDGGQESILSMVKKFREEMKQRK</sequence>
<dbReference type="RefSeq" id="WP_230276654.1">
    <property type="nucleotide sequence ID" value="NZ_JAJKFW010000062.1"/>
</dbReference>
<name>A0ABS8NN37_9BACT</name>
<dbReference type="EMBL" id="JAJKFW010000062">
    <property type="protein sequence ID" value="MCC9644997.1"/>
    <property type="molecule type" value="Genomic_DNA"/>
</dbReference>
<accession>A0ABS8NN37</accession>
<feature type="domain" description="Helix-turn-helix" evidence="2">
    <location>
        <begin position="5"/>
        <end position="58"/>
    </location>
</feature>
<reference evidence="3" key="1">
    <citation type="submission" date="2021-11" db="EMBL/GenBank/DDBJ databases">
        <title>Genome sequence.</title>
        <authorList>
            <person name="Sun Q."/>
        </authorList>
    </citation>
    <scope>NUCLEOTIDE SEQUENCE</scope>
    <source>
        <strain evidence="3">JC740</strain>
    </source>
</reference>